<keyword evidence="10" id="KW-1133">Transmembrane helix</keyword>
<keyword evidence="9 20" id="KW-0735">Signal-anchor</keyword>
<evidence type="ECO:0000256" key="11">
    <source>
        <dbReference type="ARBA" id="ARBA00023034"/>
    </source>
</evidence>
<dbReference type="HOGENOM" id="CLU_045177_0_1_1"/>
<comment type="cofactor">
    <cofactor evidence="1 18 20">
        <name>Mn(2+)</name>
        <dbReference type="ChEBI" id="CHEBI:29035"/>
    </cofactor>
</comment>
<dbReference type="GO" id="GO:0000139">
    <property type="term" value="C:Golgi membrane"/>
    <property type="evidence" value="ECO:0007669"/>
    <property type="project" value="UniProtKB-SubCell"/>
</dbReference>
<protein>
    <recommendedName>
        <fullName evidence="5 20">Galactosylgalactosylxylosylprotein 3-beta-glucuronosyltransferase</fullName>
        <ecNumber evidence="5 20">2.4.1.135</ecNumber>
    </recommendedName>
</protein>
<keyword evidence="6 20" id="KW-0808">Transferase</keyword>
<evidence type="ECO:0000256" key="9">
    <source>
        <dbReference type="ARBA" id="ARBA00022968"/>
    </source>
</evidence>
<comment type="subcellular location">
    <subcellularLocation>
        <location evidence="2 20">Golgi apparatus membrane</location>
        <topology evidence="2 20">Single-pass type II membrane protein</topology>
    </subcellularLocation>
</comment>
<evidence type="ECO:0000256" key="13">
    <source>
        <dbReference type="ARBA" id="ARBA00023180"/>
    </source>
</evidence>
<keyword evidence="14 18" id="KW-0464">Manganese</keyword>
<evidence type="ECO:0000256" key="19">
    <source>
        <dbReference type="PIRSR" id="PIRSR605027-4"/>
    </source>
</evidence>
<feature type="binding site" evidence="17">
    <location>
        <begin position="163"/>
        <end position="165"/>
    </location>
    <ligand>
        <name>UDP-alpha-D-glucuronate</name>
        <dbReference type="ChEBI" id="CHEBI:58052"/>
    </ligand>
</feature>
<keyword evidence="13" id="KW-0325">Glycoprotein</keyword>
<feature type="binding site" evidence="18">
    <location>
        <position position="165"/>
    </location>
    <ligand>
        <name>Mn(2+)</name>
        <dbReference type="ChEBI" id="CHEBI:29035"/>
    </ligand>
</feature>
<reference evidence="21 22" key="1">
    <citation type="journal article" date="2007" name="Nature">
        <title>Evolution of genes and genomes on the Drosophila phylogeny.</title>
        <authorList>
            <consortium name="Drosophila 12 Genomes Consortium"/>
            <person name="Clark A.G."/>
            <person name="Eisen M.B."/>
            <person name="Smith D.R."/>
            <person name="Bergman C.M."/>
            <person name="Oliver B."/>
            <person name="Markow T.A."/>
            <person name="Kaufman T.C."/>
            <person name="Kellis M."/>
            <person name="Gelbart W."/>
            <person name="Iyer V.N."/>
            <person name="Pollard D.A."/>
            <person name="Sackton T.B."/>
            <person name="Larracuente A.M."/>
            <person name="Singh N.D."/>
            <person name="Abad J.P."/>
            <person name="Abt D.N."/>
            <person name="Adryan B."/>
            <person name="Aguade M."/>
            <person name="Akashi H."/>
            <person name="Anderson W.W."/>
            <person name="Aquadro C.F."/>
            <person name="Ardell D.H."/>
            <person name="Arguello R."/>
            <person name="Artieri C.G."/>
            <person name="Barbash D.A."/>
            <person name="Barker D."/>
            <person name="Barsanti P."/>
            <person name="Batterham P."/>
            <person name="Batzoglou S."/>
            <person name="Begun D."/>
            <person name="Bhutkar A."/>
            <person name="Blanco E."/>
            <person name="Bosak S.A."/>
            <person name="Bradley R.K."/>
            <person name="Brand A.D."/>
            <person name="Brent M.R."/>
            <person name="Brooks A.N."/>
            <person name="Brown R.H."/>
            <person name="Butlin R.K."/>
            <person name="Caggese C."/>
            <person name="Calvi B.R."/>
            <person name="Bernardo de Carvalho A."/>
            <person name="Caspi A."/>
            <person name="Castrezana S."/>
            <person name="Celniker S.E."/>
            <person name="Chang J.L."/>
            <person name="Chapple C."/>
            <person name="Chatterji S."/>
            <person name="Chinwalla A."/>
            <person name="Civetta A."/>
            <person name="Clifton S.W."/>
            <person name="Comeron J.M."/>
            <person name="Costello J.C."/>
            <person name="Coyne J.A."/>
            <person name="Daub J."/>
            <person name="David R.G."/>
            <person name="Delcher A.L."/>
            <person name="Delehaunty K."/>
            <person name="Do C.B."/>
            <person name="Ebling H."/>
            <person name="Edwards K."/>
            <person name="Eickbush T."/>
            <person name="Evans J.D."/>
            <person name="Filipski A."/>
            <person name="Findeiss S."/>
            <person name="Freyhult E."/>
            <person name="Fulton L."/>
            <person name="Fulton R."/>
            <person name="Garcia A.C."/>
            <person name="Gardiner A."/>
            <person name="Garfield D.A."/>
            <person name="Garvin B.E."/>
            <person name="Gibson G."/>
            <person name="Gilbert D."/>
            <person name="Gnerre S."/>
            <person name="Godfrey J."/>
            <person name="Good R."/>
            <person name="Gotea V."/>
            <person name="Gravely B."/>
            <person name="Greenberg A.J."/>
            <person name="Griffiths-Jones S."/>
            <person name="Gross S."/>
            <person name="Guigo R."/>
            <person name="Gustafson E.A."/>
            <person name="Haerty W."/>
            <person name="Hahn M.W."/>
            <person name="Halligan D.L."/>
            <person name="Halpern A.L."/>
            <person name="Halter G.M."/>
            <person name="Han M.V."/>
            <person name="Heger A."/>
            <person name="Hillier L."/>
            <person name="Hinrichs A.S."/>
            <person name="Holmes I."/>
            <person name="Hoskins R.A."/>
            <person name="Hubisz M.J."/>
            <person name="Hultmark D."/>
            <person name="Huntley M.A."/>
            <person name="Jaffe D.B."/>
            <person name="Jagadeeshan S."/>
            <person name="Jeck W.R."/>
            <person name="Johnson J."/>
            <person name="Jones C.D."/>
            <person name="Jordan W.C."/>
            <person name="Karpen G.H."/>
            <person name="Kataoka E."/>
            <person name="Keightley P.D."/>
            <person name="Kheradpour P."/>
            <person name="Kirkness E.F."/>
            <person name="Koerich L.B."/>
            <person name="Kristiansen K."/>
            <person name="Kudrna D."/>
            <person name="Kulathinal R.J."/>
            <person name="Kumar S."/>
            <person name="Kwok R."/>
            <person name="Lander E."/>
            <person name="Langley C.H."/>
            <person name="Lapoint R."/>
            <person name="Lazzaro B.P."/>
            <person name="Lee S.J."/>
            <person name="Levesque L."/>
            <person name="Li R."/>
            <person name="Lin C.F."/>
            <person name="Lin M.F."/>
            <person name="Lindblad-Toh K."/>
            <person name="Llopart A."/>
            <person name="Long M."/>
            <person name="Low L."/>
            <person name="Lozovsky E."/>
            <person name="Lu J."/>
            <person name="Luo M."/>
            <person name="Machado C.A."/>
            <person name="Makalowski W."/>
            <person name="Marzo M."/>
            <person name="Matsuda M."/>
            <person name="Matzkin L."/>
            <person name="McAllister B."/>
            <person name="McBride C.S."/>
            <person name="McKernan B."/>
            <person name="McKernan K."/>
            <person name="Mendez-Lago M."/>
            <person name="Minx P."/>
            <person name="Mollenhauer M.U."/>
            <person name="Montooth K."/>
            <person name="Mount S.M."/>
            <person name="Mu X."/>
            <person name="Myers E."/>
            <person name="Negre B."/>
            <person name="Newfeld S."/>
            <person name="Nielsen R."/>
            <person name="Noor M.A."/>
            <person name="O'Grady P."/>
            <person name="Pachter L."/>
            <person name="Papaceit M."/>
            <person name="Parisi M.J."/>
            <person name="Parisi M."/>
            <person name="Parts L."/>
            <person name="Pedersen J.S."/>
            <person name="Pesole G."/>
            <person name="Phillippy A.M."/>
            <person name="Ponting C.P."/>
            <person name="Pop M."/>
            <person name="Porcelli D."/>
            <person name="Powell J.R."/>
            <person name="Prohaska S."/>
            <person name="Pruitt K."/>
            <person name="Puig M."/>
            <person name="Quesneville H."/>
            <person name="Ram K.R."/>
            <person name="Rand D."/>
            <person name="Rasmussen M.D."/>
            <person name="Reed L.K."/>
            <person name="Reenan R."/>
            <person name="Reily A."/>
            <person name="Remington K.A."/>
            <person name="Rieger T.T."/>
            <person name="Ritchie M.G."/>
            <person name="Robin C."/>
            <person name="Rogers Y.H."/>
            <person name="Rohde C."/>
            <person name="Rozas J."/>
            <person name="Rubenfield M.J."/>
            <person name="Ruiz A."/>
            <person name="Russo S."/>
            <person name="Salzberg S.L."/>
            <person name="Sanchez-Gracia A."/>
            <person name="Saranga D.J."/>
            <person name="Sato H."/>
            <person name="Schaeffer S.W."/>
            <person name="Schatz M.C."/>
            <person name="Schlenke T."/>
            <person name="Schwartz R."/>
            <person name="Segarra C."/>
            <person name="Singh R.S."/>
            <person name="Sirot L."/>
            <person name="Sirota M."/>
            <person name="Sisneros N.B."/>
            <person name="Smith C.D."/>
            <person name="Smith T.F."/>
            <person name="Spieth J."/>
            <person name="Stage D.E."/>
            <person name="Stark A."/>
            <person name="Stephan W."/>
            <person name="Strausberg R.L."/>
            <person name="Strempel S."/>
            <person name="Sturgill D."/>
            <person name="Sutton G."/>
            <person name="Sutton G.G."/>
            <person name="Tao W."/>
            <person name="Teichmann S."/>
            <person name="Tobari Y.N."/>
            <person name="Tomimura Y."/>
            <person name="Tsolas J.M."/>
            <person name="Valente V.L."/>
            <person name="Venter E."/>
            <person name="Venter J.C."/>
            <person name="Vicario S."/>
            <person name="Vieira F.G."/>
            <person name="Vilella A.J."/>
            <person name="Villasante A."/>
            <person name="Walenz B."/>
            <person name="Wang J."/>
            <person name="Wasserman M."/>
            <person name="Watts T."/>
            <person name="Wilson D."/>
            <person name="Wilson R.K."/>
            <person name="Wing R.A."/>
            <person name="Wolfner M.F."/>
            <person name="Wong A."/>
            <person name="Wong G.K."/>
            <person name="Wu C.I."/>
            <person name="Wu G."/>
            <person name="Yamamoto D."/>
            <person name="Yang H.P."/>
            <person name="Yang S.P."/>
            <person name="Yorke J.A."/>
            <person name="Yoshida K."/>
            <person name="Zdobnov E."/>
            <person name="Zhang P."/>
            <person name="Zhang Y."/>
            <person name="Zimin A.V."/>
            <person name="Baldwin J."/>
            <person name="Abdouelleil A."/>
            <person name="Abdulkadir J."/>
            <person name="Abebe A."/>
            <person name="Abera B."/>
            <person name="Abreu J."/>
            <person name="Acer S.C."/>
            <person name="Aftuck L."/>
            <person name="Alexander A."/>
            <person name="An P."/>
            <person name="Anderson E."/>
            <person name="Anderson S."/>
            <person name="Arachi H."/>
            <person name="Azer M."/>
            <person name="Bachantsang P."/>
            <person name="Barry A."/>
            <person name="Bayul T."/>
            <person name="Berlin A."/>
            <person name="Bessette D."/>
            <person name="Bloom T."/>
            <person name="Blye J."/>
            <person name="Boguslavskiy L."/>
            <person name="Bonnet C."/>
            <person name="Boukhgalter B."/>
            <person name="Bourzgui I."/>
            <person name="Brown A."/>
            <person name="Cahill P."/>
            <person name="Channer S."/>
            <person name="Cheshatsang Y."/>
            <person name="Chuda L."/>
            <person name="Citroen M."/>
            <person name="Collymore A."/>
            <person name="Cooke P."/>
            <person name="Costello M."/>
            <person name="D'Aco K."/>
            <person name="Daza R."/>
            <person name="De Haan G."/>
            <person name="DeGray S."/>
            <person name="DeMaso C."/>
            <person name="Dhargay N."/>
            <person name="Dooley K."/>
            <person name="Dooley E."/>
            <person name="Doricent M."/>
            <person name="Dorje P."/>
            <person name="Dorjee K."/>
            <person name="Dupes A."/>
            <person name="Elong R."/>
            <person name="Falk J."/>
            <person name="Farina A."/>
            <person name="Faro S."/>
            <person name="Ferguson D."/>
            <person name="Fisher S."/>
            <person name="Foley C.D."/>
            <person name="Franke A."/>
            <person name="Friedrich D."/>
            <person name="Gadbois L."/>
            <person name="Gearin G."/>
            <person name="Gearin C.R."/>
            <person name="Giannoukos G."/>
            <person name="Goode T."/>
            <person name="Graham J."/>
            <person name="Grandbois E."/>
            <person name="Grewal S."/>
            <person name="Gyaltsen K."/>
            <person name="Hafez N."/>
            <person name="Hagos B."/>
            <person name="Hall J."/>
            <person name="Henson C."/>
            <person name="Hollinger A."/>
            <person name="Honan T."/>
            <person name="Huard M.D."/>
            <person name="Hughes L."/>
            <person name="Hurhula B."/>
            <person name="Husby M.E."/>
            <person name="Kamat A."/>
            <person name="Kanga B."/>
            <person name="Kashin S."/>
            <person name="Khazanovich D."/>
            <person name="Kisner P."/>
            <person name="Lance K."/>
            <person name="Lara M."/>
            <person name="Lee W."/>
            <person name="Lennon N."/>
            <person name="Letendre F."/>
            <person name="LeVine R."/>
            <person name="Lipovsky A."/>
            <person name="Liu X."/>
            <person name="Liu J."/>
            <person name="Liu S."/>
            <person name="Lokyitsang T."/>
            <person name="Lokyitsang Y."/>
            <person name="Lubonja R."/>
            <person name="Lui A."/>
            <person name="MacDonald P."/>
            <person name="Magnisalis V."/>
            <person name="Maru K."/>
            <person name="Matthews C."/>
            <person name="McCusker W."/>
            <person name="McDonough S."/>
            <person name="Mehta T."/>
            <person name="Meldrim J."/>
            <person name="Meneus L."/>
            <person name="Mihai O."/>
            <person name="Mihalev A."/>
            <person name="Mihova T."/>
            <person name="Mittelman R."/>
            <person name="Mlenga V."/>
            <person name="Montmayeur A."/>
            <person name="Mulrain L."/>
            <person name="Navidi A."/>
            <person name="Naylor J."/>
            <person name="Negash T."/>
            <person name="Nguyen T."/>
            <person name="Nguyen N."/>
            <person name="Nicol R."/>
            <person name="Norbu C."/>
            <person name="Norbu N."/>
            <person name="Novod N."/>
            <person name="O'Neill B."/>
            <person name="Osman S."/>
            <person name="Markiewicz E."/>
            <person name="Oyono O.L."/>
            <person name="Patti C."/>
            <person name="Phunkhang P."/>
            <person name="Pierre F."/>
            <person name="Priest M."/>
            <person name="Raghuraman S."/>
            <person name="Rege F."/>
            <person name="Reyes R."/>
            <person name="Rise C."/>
            <person name="Rogov P."/>
            <person name="Ross K."/>
            <person name="Ryan E."/>
            <person name="Settipalli S."/>
            <person name="Shea T."/>
            <person name="Sherpa N."/>
            <person name="Shi L."/>
            <person name="Shih D."/>
            <person name="Sparrow T."/>
            <person name="Spaulding J."/>
            <person name="Stalker J."/>
            <person name="Stange-Thomann N."/>
            <person name="Stavropoulos S."/>
            <person name="Stone C."/>
            <person name="Strader C."/>
            <person name="Tesfaye S."/>
            <person name="Thomson T."/>
            <person name="Thoulutsang Y."/>
            <person name="Thoulutsang D."/>
            <person name="Topham K."/>
            <person name="Topping I."/>
            <person name="Tsamla T."/>
            <person name="Vassiliev H."/>
            <person name="Vo A."/>
            <person name="Wangchuk T."/>
            <person name="Wangdi T."/>
            <person name="Weiand M."/>
            <person name="Wilkinson J."/>
            <person name="Wilson A."/>
            <person name="Yadav S."/>
            <person name="Young G."/>
            <person name="Yu Q."/>
            <person name="Zembek L."/>
            <person name="Zhong D."/>
            <person name="Zimmer A."/>
            <person name="Zwirko Z."/>
            <person name="Jaffe D.B."/>
            <person name="Alvarez P."/>
            <person name="Brockman W."/>
            <person name="Butler J."/>
            <person name="Chin C."/>
            <person name="Gnerre S."/>
            <person name="Grabherr M."/>
            <person name="Kleber M."/>
            <person name="Mauceli E."/>
            <person name="MacCallum I."/>
        </authorList>
    </citation>
    <scope>NUCLEOTIDE SEQUENCE [LARGE SCALE GENOMIC DNA]</scope>
    <source>
        <strain evidence="22">Tucson 14024-0371.13</strain>
    </source>
</reference>
<feature type="binding site" evidence="17">
    <location>
        <position position="140"/>
    </location>
    <ligand>
        <name>UDP-alpha-D-glucuronate</name>
        <dbReference type="ChEBI" id="CHEBI:58052"/>
    </ligand>
</feature>
<feature type="binding site" evidence="17">
    <location>
        <begin position="281"/>
        <end position="283"/>
    </location>
    <ligand>
        <name>UDP-alpha-D-glucuronate</name>
        <dbReference type="ChEBI" id="CHEBI:58052"/>
    </ligand>
</feature>
<dbReference type="eggNOG" id="KOG1476">
    <property type="taxonomic scope" value="Eukaryota"/>
</dbReference>
<evidence type="ECO:0000256" key="12">
    <source>
        <dbReference type="ARBA" id="ARBA00023136"/>
    </source>
</evidence>
<evidence type="ECO:0000256" key="8">
    <source>
        <dbReference type="ARBA" id="ARBA00022723"/>
    </source>
</evidence>
<evidence type="ECO:0000256" key="2">
    <source>
        <dbReference type="ARBA" id="ARBA00004323"/>
    </source>
</evidence>
<evidence type="ECO:0000256" key="4">
    <source>
        <dbReference type="ARBA" id="ARBA00007706"/>
    </source>
</evidence>
<dbReference type="GO" id="GO:0046872">
    <property type="term" value="F:metal ion binding"/>
    <property type="evidence" value="ECO:0007669"/>
    <property type="project" value="UniProtKB-KW"/>
</dbReference>
<keyword evidence="21" id="KW-0328">Glycosyltransferase</keyword>
<dbReference type="EC" id="2.4.1.135" evidence="5 20"/>
<dbReference type="KEGG" id="dan:6503472"/>
<proteinExistence type="inferred from homology"/>
<evidence type="ECO:0000256" key="5">
    <source>
        <dbReference type="ARBA" id="ARBA00012641"/>
    </source>
</evidence>
<dbReference type="EMBL" id="CH902622">
    <property type="protein sequence ID" value="EDV34765.1"/>
    <property type="molecule type" value="Genomic_DNA"/>
</dbReference>
<dbReference type="OMA" id="FPSCTRQ"/>
<feature type="active site" description="Proton donor/acceptor" evidence="16">
    <location>
        <position position="254"/>
    </location>
</feature>
<evidence type="ECO:0000256" key="7">
    <source>
        <dbReference type="ARBA" id="ARBA00022692"/>
    </source>
</evidence>
<dbReference type="GeneID" id="6503472"/>
<dbReference type="PhylomeDB" id="B3MSL0"/>
<dbReference type="CDD" id="cd00218">
    <property type="entry name" value="GlcAT-I"/>
    <property type="match status" value="1"/>
</dbReference>
<keyword evidence="22" id="KW-1185">Reference proteome</keyword>
<dbReference type="FunFam" id="3.90.550.10:FF:000044">
    <property type="entry name" value="Galactosylgalactosylxylosylprotein 3-beta-glucuronosyltransferase"/>
    <property type="match status" value="1"/>
</dbReference>
<dbReference type="PANTHER" id="PTHR10896:SF65">
    <property type="entry name" value="GALACTOSYLGALACTOSYLXYLOSYLPROTEIN 3-BETA-GLUCURONOSYLTRANSFERASE 3"/>
    <property type="match status" value="1"/>
</dbReference>
<feature type="binding site" evidence="17">
    <location>
        <position position="90"/>
    </location>
    <ligand>
        <name>UDP-alpha-D-glucuronate</name>
        <dbReference type="ChEBI" id="CHEBI:58052"/>
    </ligand>
</feature>
<keyword evidence="12" id="KW-0472">Membrane</keyword>
<evidence type="ECO:0000256" key="20">
    <source>
        <dbReference type="RuleBase" id="RU363127"/>
    </source>
</evidence>
<dbReference type="FunCoup" id="B3MSL0">
    <property type="interactions" value="1039"/>
</dbReference>
<dbReference type="InterPro" id="IPR029044">
    <property type="entry name" value="Nucleotide-diphossugar_trans"/>
</dbReference>
<dbReference type="InterPro" id="IPR005027">
    <property type="entry name" value="Glyco_trans_43"/>
</dbReference>
<dbReference type="Gene3D" id="3.90.550.10">
    <property type="entry name" value="Spore Coat Polysaccharide Biosynthesis Protein SpsA, Chain A"/>
    <property type="match status" value="1"/>
</dbReference>
<dbReference type="SUPFAM" id="SSF53448">
    <property type="entry name" value="Nucleotide-diphospho-sugar transferases"/>
    <property type="match status" value="1"/>
</dbReference>
<evidence type="ECO:0000256" key="18">
    <source>
        <dbReference type="PIRSR" id="PIRSR605027-3"/>
    </source>
</evidence>
<evidence type="ECO:0000256" key="15">
    <source>
        <dbReference type="ARBA" id="ARBA00047979"/>
    </source>
</evidence>
<dbReference type="PANTHER" id="PTHR10896">
    <property type="entry name" value="GALACTOSYLGALACTOSYLXYLOSYLPROTEIN 3-BETA-GLUCURONOSYLTRANSFERASE BETA-1,3-GLUCURONYLTRANSFERASE"/>
    <property type="match status" value="1"/>
</dbReference>
<evidence type="ECO:0000313" key="21">
    <source>
        <dbReference type="EMBL" id="EDV34765.1"/>
    </source>
</evidence>
<dbReference type="SMR" id="B3MSL0"/>
<organism evidence="21 22">
    <name type="scientific">Drosophila ananassae</name>
    <name type="common">Fruit fly</name>
    <dbReference type="NCBI Taxonomy" id="7217"/>
    <lineage>
        <taxon>Eukaryota</taxon>
        <taxon>Metazoa</taxon>
        <taxon>Ecdysozoa</taxon>
        <taxon>Arthropoda</taxon>
        <taxon>Hexapoda</taxon>
        <taxon>Insecta</taxon>
        <taxon>Pterygota</taxon>
        <taxon>Neoptera</taxon>
        <taxon>Endopterygota</taxon>
        <taxon>Diptera</taxon>
        <taxon>Brachycera</taxon>
        <taxon>Muscomorpha</taxon>
        <taxon>Ephydroidea</taxon>
        <taxon>Drosophilidae</taxon>
        <taxon>Drosophila</taxon>
        <taxon>Sophophora</taxon>
    </lineage>
</organism>
<dbReference type="STRING" id="7217.B3MSL0"/>
<evidence type="ECO:0000256" key="1">
    <source>
        <dbReference type="ARBA" id="ARBA00001936"/>
    </source>
</evidence>
<gene>
    <name evidence="21" type="primary">Dana\GF20780</name>
    <name evidence="21" type="synonym">dana_GLEANR_4032</name>
    <name evidence="21" type="ORF">GF20780</name>
</gene>
<dbReference type="AlphaFoldDB" id="B3MSL0"/>
<dbReference type="GO" id="GO:0120532">
    <property type="term" value="P:glycosaminoglycan-protein linkage region biosynthetic process"/>
    <property type="evidence" value="ECO:0007669"/>
    <property type="project" value="EnsemblMetazoa"/>
</dbReference>
<evidence type="ECO:0000256" key="17">
    <source>
        <dbReference type="PIRSR" id="PIRSR605027-2"/>
    </source>
</evidence>
<comment type="pathway">
    <text evidence="3 20">Protein modification; protein glycosylation.</text>
</comment>
<keyword evidence="11 20" id="KW-0333">Golgi apparatus</keyword>
<evidence type="ECO:0000256" key="16">
    <source>
        <dbReference type="PIRSR" id="PIRSR605027-1"/>
    </source>
</evidence>
<evidence type="ECO:0000256" key="6">
    <source>
        <dbReference type="ARBA" id="ARBA00022679"/>
    </source>
</evidence>
<comment type="similarity">
    <text evidence="4 20">Belongs to the glycosyltransferase 43 family.</text>
</comment>
<dbReference type="InParanoid" id="B3MSL0"/>
<feature type="binding site" evidence="17">
    <location>
        <begin position="59"/>
        <end position="61"/>
    </location>
    <ligand>
        <name>UDP-alpha-D-glucuronate</name>
        <dbReference type="ChEBI" id="CHEBI:58052"/>
    </ligand>
</feature>
<dbReference type="UniPathway" id="UPA00378"/>
<comment type="catalytic activity">
    <reaction evidence="15 20">
        <text>3-O-(beta-D-galactosyl-(1-&gt;3)-beta-D-galactosyl-(1-&gt;4)-beta-D-xylosyl)-L-seryl-[protein] + UDP-alpha-D-glucuronate = 3-O-(beta-D-GlcA-(1-&gt;3)-beta-D-Gal-(1-&gt;3)-beta-D-Gal-(1-&gt;4)-beta-D-Xyl)-L-seryl-[protein] + UDP + H(+)</text>
        <dbReference type="Rhea" id="RHEA:24168"/>
        <dbReference type="Rhea" id="RHEA-COMP:12571"/>
        <dbReference type="Rhea" id="RHEA-COMP:12573"/>
        <dbReference type="ChEBI" id="CHEBI:15378"/>
        <dbReference type="ChEBI" id="CHEBI:58052"/>
        <dbReference type="ChEBI" id="CHEBI:58223"/>
        <dbReference type="ChEBI" id="CHEBI:132090"/>
        <dbReference type="ChEBI" id="CHEBI:132093"/>
        <dbReference type="EC" id="2.4.1.135"/>
    </reaction>
</comment>
<sequence>MSEVRIRPRQVLVLIIVFLVVLMMVHRNGKRTCQGPDYLQAIYAQQQADTLPTIYAITPTYYRPAQKAELTRLSHLFMLLPHLHWIIVEDSNTTTPLVKNLLQRAGLEKRSTQLNIKTPPEFKLQGKDPNWIKPRGVEQRNLALSWLRSHVDVDRHSIVFFMDDDNSYSTELFAEISKIQRGRVGVWPVGLVGGLMVEKPILNEDGTQVTGFNAAWRPERPFPIDMAAFAISMDLFIRNPQAIFSYEVQRGYQESEILRHLTTRDQLQPLANACRDVLVWHTRTEKTKLTAEVALQKQNKHSDAGMEV</sequence>
<name>B3MSL0_DROAN</name>
<dbReference type="OrthoDB" id="675023at2759"/>
<keyword evidence="8 18" id="KW-0479">Metal-binding</keyword>
<evidence type="ECO:0000256" key="10">
    <source>
        <dbReference type="ARBA" id="ARBA00022989"/>
    </source>
</evidence>
<evidence type="ECO:0000256" key="14">
    <source>
        <dbReference type="ARBA" id="ARBA00023211"/>
    </source>
</evidence>
<dbReference type="GO" id="GO:0005975">
    <property type="term" value="P:carbohydrate metabolic process"/>
    <property type="evidence" value="ECO:0007669"/>
    <property type="project" value="TreeGrafter"/>
</dbReference>
<dbReference type="CTD" id="251900"/>
<evidence type="ECO:0000256" key="3">
    <source>
        <dbReference type="ARBA" id="ARBA00004922"/>
    </source>
</evidence>
<feature type="site" description="Interaction with galactose moiety of substrate glycoprotein" evidence="19">
    <location>
        <position position="198"/>
    </location>
</feature>
<dbReference type="Proteomes" id="UP000007801">
    <property type="component" value="Unassembled WGS sequence"/>
</dbReference>
<dbReference type="GO" id="GO:0015018">
    <property type="term" value="F:galactosylgalactosylxylosylprotein 3-beta-glucuronosyltransferase activity"/>
    <property type="evidence" value="ECO:0007669"/>
    <property type="project" value="UniProtKB-UniRule"/>
</dbReference>
<feature type="binding site" evidence="17">
    <location>
        <position position="135"/>
    </location>
    <ligand>
        <name>UDP-alpha-D-glucuronate</name>
        <dbReference type="ChEBI" id="CHEBI:58052"/>
    </ligand>
</feature>
<accession>B3MSL0</accession>
<evidence type="ECO:0000313" key="22">
    <source>
        <dbReference type="Proteomes" id="UP000007801"/>
    </source>
</evidence>
<keyword evidence="7" id="KW-0812">Transmembrane</keyword>
<dbReference type="Pfam" id="PF03360">
    <property type="entry name" value="Glyco_transf_43"/>
    <property type="match status" value="1"/>
</dbReference>